<sequence length="184" mass="19816">MKHVLAGFAAALLLGAPALGEERVSINGAVPSAEACESAWRGADSPERAATVFVAALVTYEFDRETALDCMRRIVDEGYLSANGALSHDFDYLVEVGIARSAAIARSYIEGAAPENGYVLPEGPWTVRFERDARFDLGDGLYRVKVFTSGQPTTRPVTLRLDAEGHYRIHEASTLFVGVAAPAR</sequence>
<dbReference type="InterPro" id="IPR053907">
    <property type="entry name" value="DUF6935"/>
</dbReference>
<evidence type="ECO:0000259" key="1">
    <source>
        <dbReference type="Pfam" id="PF22043"/>
    </source>
</evidence>
<gene>
    <name evidence="2" type="ORF">E5163_13245</name>
</gene>
<protein>
    <recommendedName>
        <fullName evidence="1">DUF6935 domain-containing protein</fullName>
    </recommendedName>
</protein>
<feature type="domain" description="DUF6935" evidence="1">
    <location>
        <begin position="42"/>
        <end position="183"/>
    </location>
</feature>
<dbReference type="AlphaFoldDB" id="A0A4S2GXR6"/>
<reference evidence="2 3" key="1">
    <citation type="journal article" date="2017" name="Int. J. Syst. Evol. Microbiol.">
        <title>Marinicauda algicola sp. nov., isolated from a marine red alga Rhodosorus marinus.</title>
        <authorList>
            <person name="Jeong S.E."/>
            <person name="Jeon S.H."/>
            <person name="Chun B.H."/>
            <person name="Kim D.W."/>
            <person name="Jeon C.O."/>
        </authorList>
    </citation>
    <scope>NUCLEOTIDE SEQUENCE [LARGE SCALE GENOMIC DNA]</scope>
    <source>
        <strain evidence="2 3">JCM 31718</strain>
    </source>
</reference>
<dbReference type="Proteomes" id="UP000308054">
    <property type="component" value="Unassembled WGS sequence"/>
</dbReference>
<evidence type="ECO:0000313" key="3">
    <source>
        <dbReference type="Proteomes" id="UP000308054"/>
    </source>
</evidence>
<accession>A0A4S2GXR6</accession>
<dbReference type="Pfam" id="PF22043">
    <property type="entry name" value="DUF6935"/>
    <property type="match status" value="1"/>
</dbReference>
<dbReference type="OrthoDB" id="2270427at2"/>
<keyword evidence="3" id="KW-1185">Reference proteome</keyword>
<organism evidence="2 3">
    <name type="scientific">Marinicauda algicola</name>
    <dbReference type="NCBI Taxonomy" id="2029849"/>
    <lineage>
        <taxon>Bacteria</taxon>
        <taxon>Pseudomonadati</taxon>
        <taxon>Pseudomonadota</taxon>
        <taxon>Alphaproteobacteria</taxon>
        <taxon>Maricaulales</taxon>
        <taxon>Maricaulaceae</taxon>
        <taxon>Marinicauda</taxon>
    </lineage>
</organism>
<name>A0A4S2GXR6_9PROT</name>
<evidence type="ECO:0000313" key="2">
    <source>
        <dbReference type="EMBL" id="TGY87876.1"/>
    </source>
</evidence>
<dbReference type="RefSeq" id="WP_135996774.1">
    <property type="nucleotide sequence ID" value="NZ_CP071057.1"/>
</dbReference>
<dbReference type="EMBL" id="SRXW01000004">
    <property type="protein sequence ID" value="TGY87876.1"/>
    <property type="molecule type" value="Genomic_DNA"/>
</dbReference>
<comment type="caution">
    <text evidence="2">The sequence shown here is derived from an EMBL/GenBank/DDBJ whole genome shotgun (WGS) entry which is preliminary data.</text>
</comment>
<proteinExistence type="predicted"/>